<comment type="subcellular location">
    <subcellularLocation>
        <location evidence="1">Cell inner membrane</location>
    </subcellularLocation>
</comment>
<dbReference type="STRING" id="1184267.A11Q_922"/>
<sequence>MRKLGKLFSRITALFWCLVPWSFNRLAGKALAFLWLDVLNLRRQVIYDNLQTAFPNISEAEKKRIAKKSVQVLCQSFFDVMKVPYLNSKWVEKNVIFDGQENIKSLAQYGEGVFFLTLHMGSGDLAAAIVSEHLKPVTLISKRFANQFLDAFWFGLRERSKTNFIDAHAKNNAFEILSALKKKRGVVFVLDQFMGKPYGVESQFFGVTTGTAYGLALLAKKTQRPVFPLYTYWDEQNKLHICLEPAVDLTTEVGQTNEEITNIFNRSLEGIITRHPEHWMWVHKRWKTFE</sequence>
<evidence type="ECO:0000256" key="2">
    <source>
        <dbReference type="ARBA" id="ARBA00022475"/>
    </source>
</evidence>
<evidence type="ECO:0000256" key="5">
    <source>
        <dbReference type="ARBA" id="ARBA00023136"/>
    </source>
</evidence>
<evidence type="ECO:0000313" key="8">
    <source>
        <dbReference type="Proteomes" id="UP000012040"/>
    </source>
</evidence>
<keyword evidence="4 7" id="KW-0808">Transferase</keyword>
<reference evidence="7 8" key="1">
    <citation type="journal article" date="2013" name="ISME J.">
        <title>By their genes ye shall know them: genomic signatures of predatory bacteria.</title>
        <authorList>
            <person name="Pasternak Z."/>
            <person name="Pietrokovski S."/>
            <person name="Rotem O."/>
            <person name="Gophna U."/>
            <person name="Lurie-Weinberger M.N."/>
            <person name="Jurkevitch E."/>
        </authorList>
    </citation>
    <scope>NUCLEOTIDE SEQUENCE [LARGE SCALE GENOMIC DNA]</scope>
    <source>
        <strain evidence="7 8">JSS</strain>
    </source>
</reference>
<evidence type="ECO:0000256" key="6">
    <source>
        <dbReference type="ARBA" id="ARBA00023315"/>
    </source>
</evidence>
<dbReference type="AlphaFoldDB" id="M4V7F7"/>
<dbReference type="OrthoDB" id="5291349at2"/>
<evidence type="ECO:0000313" key="7">
    <source>
        <dbReference type="EMBL" id="AGH95138.1"/>
    </source>
</evidence>
<dbReference type="GO" id="GO:0009247">
    <property type="term" value="P:glycolipid biosynthetic process"/>
    <property type="evidence" value="ECO:0007669"/>
    <property type="project" value="UniProtKB-ARBA"/>
</dbReference>
<protein>
    <submittedName>
        <fullName evidence="7">Lipid A biosynthesis lauroyl acyltransferase</fullName>
    </submittedName>
</protein>
<dbReference type="eggNOG" id="COG1560">
    <property type="taxonomic scope" value="Bacteria"/>
</dbReference>
<dbReference type="Pfam" id="PF03279">
    <property type="entry name" value="Lip_A_acyltrans"/>
    <property type="match status" value="1"/>
</dbReference>
<dbReference type="RefSeq" id="WP_015469628.1">
    <property type="nucleotide sequence ID" value="NC_020813.1"/>
</dbReference>
<dbReference type="HOGENOM" id="CLU_049421_4_0_7"/>
<keyword evidence="5" id="KW-0472">Membrane</keyword>
<dbReference type="PANTHER" id="PTHR30606:SF10">
    <property type="entry name" value="PHOSPHATIDYLINOSITOL MANNOSIDE ACYLTRANSFERASE"/>
    <property type="match status" value="1"/>
</dbReference>
<evidence type="ECO:0000256" key="1">
    <source>
        <dbReference type="ARBA" id="ARBA00004533"/>
    </source>
</evidence>
<proteinExistence type="predicted"/>
<keyword evidence="2" id="KW-1003">Cell membrane</keyword>
<dbReference type="PANTHER" id="PTHR30606">
    <property type="entry name" value="LIPID A BIOSYNTHESIS LAUROYL ACYLTRANSFERASE"/>
    <property type="match status" value="1"/>
</dbReference>
<dbReference type="InterPro" id="IPR004960">
    <property type="entry name" value="LipA_acyltrans"/>
</dbReference>
<gene>
    <name evidence="7" type="ORF">A11Q_922</name>
</gene>
<dbReference type="Proteomes" id="UP000012040">
    <property type="component" value="Chromosome"/>
</dbReference>
<evidence type="ECO:0000256" key="4">
    <source>
        <dbReference type="ARBA" id="ARBA00022679"/>
    </source>
</evidence>
<dbReference type="PIRSF" id="PIRSF026649">
    <property type="entry name" value="MsbB"/>
    <property type="match status" value="1"/>
</dbReference>
<dbReference type="PATRIC" id="fig|1184267.3.peg.937"/>
<accession>M4V7F7</accession>
<dbReference type="EMBL" id="CP003537">
    <property type="protein sequence ID" value="AGH95138.1"/>
    <property type="molecule type" value="Genomic_DNA"/>
</dbReference>
<dbReference type="GO" id="GO:0005886">
    <property type="term" value="C:plasma membrane"/>
    <property type="evidence" value="ECO:0007669"/>
    <property type="project" value="UniProtKB-SubCell"/>
</dbReference>
<keyword evidence="6 7" id="KW-0012">Acyltransferase</keyword>
<dbReference type="GO" id="GO:0016746">
    <property type="term" value="F:acyltransferase activity"/>
    <property type="evidence" value="ECO:0007669"/>
    <property type="project" value="UniProtKB-KW"/>
</dbReference>
<keyword evidence="3" id="KW-0997">Cell inner membrane</keyword>
<dbReference type="KEGG" id="bex:A11Q_922"/>
<dbReference type="CDD" id="cd07984">
    <property type="entry name" value="LPLAT_LABLAT-like"/>
    <property type="match status" value="1"/>
</dbReference>
<keyword evidence="8" id="KW-1185">Reference proteome</keyword>
<name>M4V7F7_9BACT</name>
<evidence type="ECO:0000256" key="3">
    <source>
        <dbReference type="ARBA" id="ARBA00022519"/>
    </source>
</evidence>
<organism evidence="7 8">
    <name type="scientific">Pseudobdellovibrio exovorus JSS</name>
    <dbReference type="NCBI Taxonomy" id="1184267"/>
    <lineage>
        <taxon>Bacteria</taxon>
        <taxon>Pseudomonadati</taxon>
        <taxon>Bdellovibrionota</taxon>
        <taxon>Bdellovibrionia</taxon>
        <taxon>Bdellovibrionales</taxon>
        <taxon>Pseudobdellovibrionaceae</taxon>
        <taxon>Pseudobdellovibrio</taxon>
    </lineage>
</organism>